<dbReference type="Proteomes" id="UP000283644">
    <property type="component" value="Unassembled WGS sequence"/>
</dbReference>
<keyword evidence="1" id="KW-0812">Transmembrane</keyword>
<feature type="domain" description="DUF4126" evidence="2">
    <location>
        <begin position="4"/>
        <end position="172"/>
    </location>
</feature>
<dbReference type="EMBL" id="QXGH01000009">
    <property type="protein sequence ID" value="RHW28887.1"/>
    <property type="molecule type" value="Genomic_DNA"/>
</dbReference>
<organism evidence="3 4">
    <name type="scientific">Nocardioides immobilis</name>
    <dbReference type="NCBI Taxonomy" id="2049295"/>
    <lineage>
        <taxon>Bacteria</taxon>
        <taxon>Bacillati</taxon>
        <taxon>Actinomycetota</taxon>
        <taxon>Actinomycetes</taxon>
        <taxon>Propionibacteriales</taxon>
        <taxon>Nocardioidaceae</taxon>
        <taxon>Nocardioides</taxon>
    </lineage>
</organism>
<dbReference type="InterPro" id="IPR025196">
    <property type="entry name" value="DUF4126"/>
</dbReference>
<keyword evidence="1" id="KW-0472">Membrane</keyword>
<dbReference type="Pfam" id="PF13548">
    <property type="entry name" value="DUF4126"/>
    <property type="match status" value="1"/>
</dbReference>
<evidence type="ECO:0000256" key="1">
    <source>
        <dbReference type="SAM" id="Phobius"/>
    </source>
</evidence>
<dbReference type="OrthoDB" id="181455at2"/>
<protein>
    <submittedName>
        <fullName evidence="3">DUF4126 domain-containing protein</fullName>
    </submittedName>
</protein>
<name>A0A417Y8X6_9ACTN</name>
<reference evidence="3 4" key="1">
    <citation type="submission" date="2018-09" db="EMBL/GenBank/DDBJ databases">
        <title>Genome sequencing of Nocardioides immobilis CCTCC AB 2017083 for comparison to Nocardioides silvaticus.</title>
        <authorList>
            <person name="Li C."/>
            <person name="Wang G."/>
        </authorList>
    </citation>
    <scope>NUCLEOTIDE SEQUENCE [LARGE SCALE GENOMIC DNA]</scope>
    <source>
        <strain evidence="3 4">CCTCC AB 2017083</strain>
    </source>
</reference>
<gene>
    <name evidence="3" type="ORF">D0Z08_03330</name>
</gene>
<keyword evidence="1" id="KW-1133">Transmembrane helix</keyword>
<dbReference type="RefSeq" id="WP_118922561.1">
    <property type="nucleotide sequence ID" value="NZ_QXGH01000009.1"/>
</dbReference>
<dbReference type="AlphaFoldDB" id="A0A417Y8X6"/>
<proteinExistence type="predicted"/>
<evidence type="ECO:0000313" key="3">
    <source>
        <dbReference type="EMBL" id="RHW28887.1"/>
    </source>
</evidence>
<keyword evidence="4" id="KW-1185">Reference proteome</keyword>
<comment type="caution">
    <text evidence="3">The sequence shown here is derived from an EMBL/GenBank/DDBJ whole genome shotgun (WGS) entry which is preliminary data.</text>
</comment>
<evidence type="ECO:0000259" key="2">
    <source>
        <dbReference type="Pfam" id="PF13548"/>
    </source>
</evidence>
<sequence>METLALTFSSGWASGVNAYLVVLVLGIAERVGGFEQISDELGRWDVLAVAGLMYAFEFVADKVPYVDSAWDVISTAIRPVVGGAIGVLLAGDSESMNALVGGIVGGSSALGSHSVKTGTRLAINSVPEPFSNVTVSATEDIVVLALVWFAIEHPYIAAGIAGTFLLIGLVVLWFAIKLIRRGWQRFKGWWDRRKARKQEQPQ</sequence>
<accession>A0A417Y8X6</accession>
<evidence type="ECO:0000313" key="4">
    <source>
        <dbReference type="Proteomes" id="UP000283644"/>
    </source>
</evidence>
<feature type="transmembrane region" description="Helical" evidence="1">
    <location>
        <begin position="155"/>
        <end position="176"/>
    </location>
</feature>